<organism evidence="1 2">
    <name type="scientific">Asticcacaulis aquaticus</name>
    <dbReference type="NCBI Taxonomy" id="2984212"/>
    <lineage>
        <taxon>Bacteria</taxon>
        <taxon>Pseudomonadati</taxon>
        <taxon>Pseudomonadota</taxon>
        <taxon>Alphaproteobacteria</taxon>
        <taxon>Caulobacterales</taxon>
        <taxon>Caulobacteraceae</taxon>
        <taxon>Asticcacaulis</taxon>
    </lineage>
</organism>
<dbReference type="SUPFAM" id="SSF56059">
    <property type="entry name" value="Glutathione synthetase ATP-binding domain-like"/>
    <property type="match status" value="1"/>
</dbReference>
<accession>A0ABT5HTJ1</accession>
<evidence type="ECO:0008006" key="3">
    <source>
        <dbReference type="Google" id="ProtNLM"/>
    </source>
</evidence>
<keyword evidence="2" id="KW-1185">Reference proteome</keyword>
<evidence type="ECO:0000313" key="2">
    <source>
        <dbReference type="Proteomes" id="UP001214854"/>
    </source>
</evidence>
<dbReference type="PANTHER" id="PTHR39217">
    <property type="match status" value="1"/>
</dbReference>
<dbReference type="InterPro" id="IPR053191">
    <property type="entry name" value="DcsG_Biosynth_Enzyme"/>
</dbReference>
<proteinExistence type="predicted"/>
<comment type="caution">
    <text evidence="1">The sequence shown here is derived from an EMBL/GenBank/DDBJ whole genome shotgun (WGS) entry which is preliminary data.</text>
</comment>
<protein>
    <recommendedName>
        <fullName evidence="3">ATP-grasp domain-containing protein</fullName>
    </recommendedName>
</protein>
<name>A0ABT5HTJ1_9CAUL</name>
<sequence length="289" mass="32122">MKKSLLILTPNPAHPSHHGRWPAVLDAYRTAFAGFEVHAQPWSAPLTQAYDLVLPLVAWGYHNAPEDFRRALAALKAKGFRMLNPPEIVSWNVDKRYLRDLAEAGIRIVPTLFSDGLTRSEIEAARADFGQKAVVLKPVISAGAKNTLIFDGDVLPDNAPPAEAMIQPFMPAIQSEGEWSLIFFDGTFSHAVLKTPKPGDFRSQPDYDAHLRVETPPVAAVELAYEALEFVGQTLLYARVDMVRDAQGRFCLMELELIEPDLYLKYENAAPARLRHAVEHALGTCGHHH</sequence>
<gene>
    <name evidence="1" type="ORF">PQU92_08705</name>
</gene>
<dbReference type="RefSeq" id="WP_272747828.1">
    <property type="nucleotide sequence ID" value="NZ_JAQQKX010000005.1"/>
</dbReference>
<reference evidence="1 2" key="1">
    <citation type="submission" date="2023-01" db="EMBL/GenBank/DDBJ databases">
        <title>Novel species of the genus Asticcacaulis isolated from rivers.</title>
        <authorList>
            <person name="Lu H."/>
        </authorList>
    </citation>
    <scope>NUCLEOTIDE SEQUENCE [LARGE SCALE GENOMIC DNA]</scope>
    <source>
        <strain evidence="1 2">BYS171W</strain>
    </source>
</reference>
<dbReference type="EMBL" id="JAQQKX010000005">
    <property type="protein sequence ID" value="MDC7683354.1"/>
    <property type="molecule type" value="Genomic_DNA"/>
</dbReference>
<evidence type="ECO:0000313" key="1">
    <source>
        <dbReference type="EMBL" id="MDC7683354.1"/>
    </source>
</evidence>
<dbReference type="PANTHER" id="PTHR39217:SF1">
    <property type="entry name" value="GLUTATHIONE SYNTHETASE"/>
    <property type="match status" value="1"/>
</dbReference>
<dbReference type="Proteomes" id="UP001214854">
    <property type="component" value="Unassembled WGS sequence"/>
</dbReference>